<feature type="compositionally biased region" description="Low complexity" evidence="1">
    <location>
        <begin position="74"/>
        <end position="92"/>
    </location>
</feature>
<feature type="region of interest" description="Disordered" evidence="1">
    <location>
        <begin position="46"/>
        <end position="92"/>
    </location>
</feature>
<protein>
    <submittedName>
        <fullName evidence="2">Uncharacterized protein</fullName>
    </submittedName>
</protein>
<feature type="compositionally biased region" description="Pro residues" evidence="1">
    <location>
        <begin position="62"/>
        <end position="73"/>
    </location>
</feature>
<dbReference type="EMBL" id="OW152816">
    <property type="protein sequence ID" value="CAH2067331.1"/>
    <property type="molecule type" value="Genomic_DNA"/>
</dbReference>
<accession>A0ABN8IU78</accession>
<reference evidence="2" key="1">
    <citation type="submission" date="2022-03" db="EMBL/GenBank/DDBJ databases">
        <authorList>
            <person name="Martin H S."/>
        </authorList>
    </citation>
    <scope>NUCLEOTIDE SEQUENCE</scope>
</reference>
<gene>
    <name evidence="2" type="ORF">IPOD504_LOCUS13827</name>
</gene>
<organism evidence="2 3">
    <name type="scientific">Iphiclides podalirius</name>
    <name type="common">scarce swallowtail</name>
    <dbReference type="NCBI Taxonomy" id="110791"/>
    <lineage>
        <taxon>Eukaryota</taxon>
        <taxon>Metazoa</taxon>
        <taxon>Ecdysozoa</taxon>
        <taxon>Arthropoda</taxon>
        <taxon>Hexapoda</taxon>
        <taxon>Insecta</taxon>
        <taxon>Pterygota</taxon>
        <taxon>Neoptera</taxon>
        <taxon>Endopterygota</taxon>
        <taxon>Lepidoptera</taxon>
        <taxon>Glossata</taxon>
        <taxon>Ditrysia</taxon>
        <taxon>Papilionoidea</taxon>
        <taxon>Papilionidae</taxon>
        <taxon>Papilioninae</taxon>
        <taxon>Iphiclides</taxon>
    </lineage>
</organism>
<evidence type="ECO:0000313" key="2">
    <source>
        <dbReference type="EMBL" id="CAH2067331.1"/>
    </source>
</evidence>
<dbReference type="Proteomes" id="UP000837857">
    <property type="component" value="Chromosome 4"/>
</dbReference>
<feature type="non-terminal residue" evidence="2">
    <location>
        <position position="1"/>
    </location>
</feature>
<proteinExistence type="predicted"/>
<evidence type="ECO:0000256" key="1">
    <source>
        <dbReference type="SAM" id="MobiDB-lite"/>
    </source>
</evidence>
<name>A0ABN8IU78_9NEOP</name>
<keyword evidence="3" id="KW-1185">Reference proteome</keyword>
<sequence length="92" mass="10353">MRGLWGGFQREMDERRMGWGLELELRQRTSVAAGTWLARYLNEAHPDGARRGRGQPAWLRPSPAPRTPRPPFGRPLQPSDSPQPAPAQLSPD</sequence>
<evidence type="ECO:0000313" key="3">
    <source>
        <dbReference type="Proteomes" id="UP000837857"/>
    </source>
</evidence>